<dbReference type="Proteomes" id="UP000295832">
    <property type="component" value="Unassembled WGS sequence"/>
</dbReference>
<dbReference type="RefSeq" id="WP_018249524.1">
    <property type="nucleotide sequence ID" value="NZ_SOEG01000027.1"/>
</dbReference>
<dbReference type="InterPro" id="IPR000326">
    <property type="entry name" value="PAP2/HPO"/>
</dbReference>
<sequence length="174" mass="19520">MNRIIKAIINRDIQLFYLINRKIKCRLLDLIMPRITHLGGAIFTFTVTFLLVFFGGAQFRQVGWEAMIALVSSGIFVQLAKYTFNRSRPYEALEKVNLTTPPFDVRSFPSGHTTAIFSVAMVLGFNFPSFYPVSQTIAGLVAVSRAYVGVHYPSDIITGALIGIYFSNWAHGLF</sequence>
<accession>A0A4R8GRE0</accession>
<evidence type="ECO:0000256" key="5">
    <source>
        <dbReference type="ARBA" id="ARBA00022989"/>
    </source>
</evidence>
<evidence type="ECO:0000256" key="1">
    <source>
        <dbReference type="ARBA" id="ARBA00004651"/>
    </source>
</evidence>
<name>A0A4R8GRE0_9FIRM</name>
<dbReference type="AlphaFoldDB" id="A0A4R8GRE0"/>
<evidence type="ECO:0000256" key="7">
    <source>
        <dbReference type="SAM" id="Phobius"/>
    </source>
</evidence>
<dbReference type="GO" id="GO:0005886">
    <property type="term" value="C:plasma membrane"/>
    <property type="evidence" value="ECO:0007669"/>
    <property type="project" value="UniProtKB-SubCell"/>
</dbReference>
<protein>
    <submittedName>
        <fullName evidence="9">Undecaprenyl-diphosphatase</fullName>
    </submittedName>
</protein>
<dbReference type="PANTHER" id="PTHR14969">
    <property type="entry name" value="SPHINGOSINE-1-PHOSPHATE PHOSPHOHYDROLASE"/>
    <property type="match status" value="1"/>
</dbReference>
<evidence type="ECO:0000256" key="3">
    <source>
        <dbReference type="ARBA" id="ARBA00022692"/>
    </source>
</evidence>
<dbReference type="Gene3D" id="1.20.144.10">
    <property type="entry name" value="Phosphatidic acid phosphatase type 2/haloperoxidase"/>
    <property type="match status" value="1"/>
</dbReference>
<evidence type="ECO:0000256" key="2">
    <source>
        <dbReference type="ARBA" id="ARBA00022475"/>
    </source>
</evidence>
<dbReference type="EMBL" id="SOEG01000027">
    <property type="protein sequence ID" value="TDX48432.1"/>
    <property type="molecule type" value="Genomic_DNA"/>
</dbReference>
<dbReference type="InterPro" id="IPR036938">
    <property type="entry name" value="PAP2/HPO_sf"/>
</dbReference>
<keyword evidence="4" id="KW-0378">Hydrolase</keyword>
<evidence type="ECO:0000256" key="6">
    <source>
        <dbReference type="ARBA" id="ARBA00023136"/>
    </source>
</evidence>
<feature type="transmembrane region" description="Helical" evidence="7">
    <location>
        <begin position="35"/>
        <end position="56"/>
    </location>
</feature>
<dbReference type="SMART" id="SM00014">
    <property type="entry name" value="acidPPc"/>
    <property type="match status" value="1"/>
</dbReference>
<gene>
    <name evidence="9" type="ORF">C7959_1271</name>
</gene>
<proteinExistence type="predicted"/>
<keyword evidence="3 7" id="KW-0812">Transmembrane</keyword>
<dbReference type="Pfam" id="PF01569">
    <property type="entry name" value="PAP2"/>
    <property type="match status" value="1"/>
</dbReference>
<keyword evidence="5 7" id="KW-1133">Transmembrane helix</keyword>
<dbReference type="GO" id="GO:0016787">
    <property type="term" value="F:hydrolase activity"/>
    <property type="evidence" value="ECO:0007669"/>
    <property type="project" value="UniProtKB-KW"/>
</dbReference>
<dbReference type="STRING" id="926561.GCA_000379025_02364"/>
<evidence type="ECO:0000313" key="9">
    <source>
        <dbReference type="EMBL" id="TDX48432.1"/>
    </source>
</evidence>
<evidence type="ECO:0000313" key="10">
    <source>
        <dbReference type="Proteomes" id="UP000295832"/>
    </source>
</evidence>
<dbReference type="SUPFAM" id="SSF48317">
    <property type="entry name" value="Acid phosphatase/Vanadium-dependent haloperoxidase"/>
    <property type="match status" value="1"/>
</dbReference>
<comment type="caution">
    <text evidence="9">The sequence shown here is derived from an EMBL/GenBank/DDBJ whole genome shotgun (WGS) entry which is preliminary data.</text>
</comment>
<evidence type="ECO:0000256" key="4">
    <source>
        <dbReference type="ARBA" id="ARBA00022801"/>
    </source>
</evidence>
<feature type="domain" description="Phosphatidic acid phosphatase type 2/haloperoxidase" evidence="8">
    <location>
        <begin position="62"/>
        <end position="171"/>
    </location>
</feature>
<evidence type="ECO:0000259" key="8">
    <source>
        <dbReference type="SMART" id="SM00014"/>
    </source>
</evidence>
<comment type="subcellular location">
    <subcellularLocation>
        <location evidence="1">Cell membrane</location>
        <topology evidence="1">Multi-pass membrane protein</topology>
    </subcellularLocation>
</comment>
<keyword evidence="2" id="KW-1003">Cell membrane</keyword>
<dbReference type="PANTHER" id="PTHR14969:SF62">
    <property type="entry name" value="DECAPRENYLPHOSPHORYL-5-PHOSPHORIBOSE PHOSPHATASE RV3807C-RELATED"/>
    <property type="match status" value="1"/>
</dbReference>
<organism evidence="9 10">
    <name type="scientific">Orenia marismortui</name>
    <dbReference type="NCBI Taxonomy" id="46469"/>
    <lineage>
        <taxon>Bacteria</taxon>
        <taxon>Bacillati</taxon>
        <taxon>Bacillota</taxon>
        <taxon>Clostridia</taxon>
        <taxon>Halanaerobiales</taxon>
        <taxon>Halobacteroidaceae</taxon>
        <taxon>Orenia</taxon>
    </lineage>
</organism>
<keyword evidence="6 7" id="KW-0472">Membrane</keyword>
<reference evidence="9 10" key="1">
    <citation type="submission" date="2019-03" db="EMBL/GenBank/DDBJ databases">
        <title>Subsurface microbial communities from deep shales in Ohio and West Virginia, USA.</title>
        <authorList>
            <person name="Wrighton K."/>
        </authorList>
    </citation>
    <scope>NUCLEOTIDE SEQUENCE [LARGE SCALE GENOMIC DNA]</scope>
    <source>
        <strain evidence="9 10">MSL 6dP</strain>
    </source>
</reference>
<keyword evidence="10" id="KW-1185">Reference proteome</keyword>